<dbReference type="EMBL" id="CP034549">
    <property type="protein sequence ID" value="AZQ43952.1"/>
    <property type="molecule type" value="Genomic_DNA"/>
</dbReference>
<evidence type="ECO:0000313" key="1">
    <source>
        <dbReference type="EMBL" id="AZQ43952.1"/>
    </source>
</evidence>
<accession>A0A3S9MXU3</accession>
<dbReference type="PROSITE" id="PS51257">
    <property type="entry name" value="PROKAR_LIPOPROTEIN"/>
    <property type="match status" value="1"/>
</dbReference>
<gene>
    <name evidence="1" type="ORF">EJ995_06785</name>
</gene>
<dbReference type="AlphaFoldDB" id="A0A3S9MXU3"/>
<dbReference type="KEGG" id="noj:EJ995_06785"/>
<keyword evidence="2" id="KW-1185">Reference proteome</keyword>
<dbReference type="Proteomes" id="UP000279600">
    <property type="component" value="Chromosome"/>
</dbReference>
<dbReference type="OrthoDB" id="823362at2"/>
<name>A0A3S9MXU3_9FLAO</name>
<protein>
    <submittedName>
        <fullName evidence="1">Uncharacterized protein</fullName>
    </submittedName>
</protein>
<dbReference type="RefSeq" id="WP_126446904.1">
    <property type="nucleotide sequence ID" value="NZ_CP034549.1"/>
</dbReference>
<evidence type="ECO:0000313" key="2">
    <source>
        <dbReference type="Proteomes" id="UP000279600"/>
    </source>
</evidence>
<reference evidence="1 2" key="1">
    <citation type="submission" date="2018-12" db="EMBL/GenBank/DDBJ databases">
        <title>Complete genome of Nonlabens sp. MJ115.</title>
        <authorList>
            <person name="Choi H.S."/>
            <person name="Jung J."/>
        </authorList>
    </citation>
    <scope>NUCLEOTIDE SEQUENCE [LARGE SCALE GENOMIC DNA]</scope>
    <source>
        <strain evidence="1 2">MJ115</strain>
    </source>
</reference>
<organism evidence="1 2">
    <name type="scientific">Nonlabens ponticola</name>
    <dbReference type="NCBI Taxonomy" id="2496866"/>
    <lineage>
        <taxon>Bacteria</taxon>
        <taxon>Pseudomonadati</taxon>
        <taxon>Bacteroidota</taxon>
        <taxon>Flavobacteriia</taxon>
        <taxon>Flavobacteriales</taxon>
        <taxon>Flavobacteriaceae</taxon>
        <taxon>Nonlabens</taxon>
    </lineage>
</organism>
<proteinExistence type="predicted"/>
<sequence length="210" mass="24524">MKHQGFALIFSHRKVSISLFLICSCLIITSCYTPPQAIITADSDTMVVGNPQENLRYDYAGTLTAAQMEYLTTNFDWNKNLIVINYNRSDENCDINYGRTVKVKERYDRARLWWDNFYDNVATNGAYIVHVEEDSKYGPAFSTFGNDYFYDQERYVVDKIFRNARGCEMVLVANKQGDFFQRNSHYSKEQVANYIARLNYMMDPDKETTK</sequence>